<dbReference type="InterPro" id="IPR003593">
    <property type="entry name" value="AAA+_ATPase"/>
</dbReference>
<reference evidence="4 5" key="1">
    <citation type="submission" date="2024-07" db="EMBL/GenBank/DDBJ databases">
        <title>Marimonas sp.nov., isolated from tidal-flat sediment.</title>
        <authorList>
            <person name="Jayan J.N."/>
            <person name="Lee S.S."/>
        </authorList>
    </citation>
    <scope>NUCLEOTIDE SEQUENCE [LARGE SCALE GENOMIC DNA]</scope>
    <source>
        <strain evidence="4 5">MJW-29</strain>
    </source>
</reference>
<dbReference type="SUPFAM" id="SSF52540">
    <property type="entry name" value="P-loop containing nucleoside triphosphate hydrolases"/>
    <property type="match status" value="2"/>
</dbReference>
<feature type="domain" description="ABC transporter" evidence="3">
    <location>
        <begin position="272"/>
        <end position="519"/>
    </location>
</feature>
<dbReference type="CDD" id="cd03216">
    <property type="entry name" value="ABC_Carb_Monos_I"/>
    <property type="match status" value="1"/>
</dbReference>
<evidence type="ECO:0000259" key="3">
    <source>
        <dbReference type="PROSITE" id="PS50893"/>
    </source>
</evidence>
<dbReference type="InterPro" id="IPR050107">
    <property type="entry name" value="ABC_carbohydrate_import_ATPase"/>
</dbReference>
<dbReference type="PROSITE" id="PS00211">
    <property type="entry name" value="ABC_TRANSPORTER_1"/>
    <property type="match status" value="1"/>
</dbReference>
<dbReference type="InterPro" id="IPR017871">
    <property type="entry name" value="ABC_transporter-like_CS"/>
</dbReference>
<accession>A0ABV3RQ40</accession>
<dbReference type="Pfam" id="PF00005">
    <property type="entry name" value="ABC_tran"/>
    <property type="match status" value="2"/>
</dbReference>
<protein>
    <submittedName>
        <fullName evidence="4">ABC transporter ATP-binding protein</fullName>
    </submittedName>
</protein>
<dbReference type="EMBL" id="JBFNXX010000012">
    <property type="protein sequence ID" value="MEW9921014.1"/>
    <property type="molecule type" value="Genomic_DNA"/>
</dbReference>
<dbReference type="InterPro" id="IPR027417">
    <property type="entry name" value="P-loop_NTPase"/>
</dbReference>
<evidence type="ECO:0000313" key="5">
    <source>
        <dbReference type="Proteomes" id="UP001556098"/>
    </source>
</evidence>
<dbReference type="PROSITE" id="PS50893">
    <property type="entry name" value="ABC_TRANSPORTER_2"/>
    <property type="match status" value="2"/>
</dbReference>
<dbReference type="GO" id="GO:0005524">
    <property type="term" value="F:ATP binding"/>
    <property type="evidence" value="ECO:0007669"/>
    <property type="project" value="UniProtKB-KW"/>
</dbReference>
<evidence type="ECO:0000256" key="2">
    <source>
        <dbReference type="ARBA" id="ARBA00022840"/>
    </source>
</evidence>
<dbReference type="InterPro" id="IPR003439">
    <property type="entry name" value="ABC_transporter-like_ATP-bd"/>
</dbReference>
<gene>
    <name evidence="4" type="ORF">AB2B41_15485</name>
</gene>
<dbReference type="PANTHER" id="PTHR43790:SF4">
    <property type="entry name" value="GUANOSINE IMPORT ATP-BINDING PROTEIN NUPO"/>
    <property type="match status" value="1"/>
</dbReference>
<proteinExistence type="predicted"/>
<feature type="domain" description="ABC transporter" evidence="3">
    <location>
        <begin position="20"/>
        <end position="255"/>
    </location>
</feature>
<keyword evidence="2 4" id="KW-0067">ATP-binding</keyword>
<evidence type="ECO:0000313" key="4">
    <source>
        <dbReference type="EMBL" id="MEW9921014.1"/>
    </source>
</evidence>
<evidence type="ECO:0000256" key="1">
    <source>
        <dbReference type="ARBA" id="ARBA00022741"/>
    </source>
</evidence>
<keyword evidence="1" id="KW-0547">Nucleotide-binding</keyword>
<dbReference type="Proteomes" id="UP001556098">
    <property type="component" value="Unassembled WGS sequence"/>
</dbReference>
<organism evidence="4 5">
    <name type="scientific">Sulfitobacter sediminis</name>
    <dbReference type="NCBI Taxonomy" id="3234186"/>
    <lineage>
        <taxon>Bacteria</taxon>
        <taxon>Pseudomonadati</taxon>
        <taxon>Pseudomonadota</taxon>
        <taxon>Alphaproteobacteria</taxon>
        <taxon>Rhodobacterales</taxon>
        <taxon>Roseobacteraceae</taxon>
        <taxon>Sulfitobacter</taxon>
    </lineage>
</organism>
<name>A0ABV3RQ40_9RHOB</name>
<dbReference type="PANTHER" id="PTHR43790">
    <property type="entry name" value="CARBOHYDRATE TRANSPORT ATP-BINDING PROTEIN MG119-RELATED"/>
    <property type="match status" value="1"/>
</dbReference>
<dbReference type="SMART" id="SM00382">
    <property type="entry name" value="AAA"/>
    <property type="match status" value="2"/>
</dbReference>
<dbReference type="Gene3D" id="3.40.50.300">
    <property type="entry name" value="P-loop containing nucleotide triphosphate hydrolases"/>
    <property type="match status" value="2"/>
</dbReference>
<comment type="caution">
    <text evidence="4">The sequence shown here is derived from an EMBL/GenBank/DDBJ whole genome shotgun (WGS) entry which is preliminary data.</text>
</comment>
<dbReference type="CDD" id="cd03215">
    <property type="entry name" value="ABC_Carb_Monos_II"/>
    <property type="match status" value="1"/>
</dbReference>
<keyword evidence="5" id="KW-1185">Reference proteome</keyword>
<sequence>MSAETTLERQATAAPVAPAIELKGISKAFGPVQANKDISIRVMPGTIHGIIGENGAGKSTLMSILYGFYKADKGEIWINGKKTEIPDSQAAIAAGIGMVFQHFKLVENFTVLENIILGAEDGWKLTTSLAKARATLIELANDYGLNVEPDALVQDIGVGMQQRVEILKALYRQADILILDEPTGVLTPAEADQLFRILGRLRSEGKTIILITHKLREIMEITDTVSVMRRGEMTATVKTADTSPPELAELMVGRKVLLRVDKKPATPGDVVLDIKGLKVIDDKGVERLRGIDLQVRAGEIVGIAGVAGNGQSELLEVLGGYADGTGEIRLNGQSLDLSGRHSDGQSRRNRGISHVPEDRQREGLIMDYMAWENTAFGYHHDPAYRSGLLMNNAAIREDTAAKMERFDVRPPNPKLAAKNFSGGNQQKIVLAREIERNPDLLLVGQPTRGVDIGAIEFIHQQIVALRDQGKAILLVSVELEEILALSDRIAVMFDGRIMGERLPDETDEKELGLLMAGITDTDRPHSVEEIEENLAHTHGDASKEV</sequence>
<dbReference type="RefSeq" id="WP_367878716.1">
    <property type="nucleotide sequence ID" value="NZ_JBFNXX010000012.1"/>
</dbReference>